<dbReference type="Proteomes" id="UP000787568">
    <property type="component" value="Unassembled WGS sequence"/>
</dbReference>
<proteinExistence type="predicted"/>
<feature type="region of interest" description="Disordered" evidence="1">
    <location>
        <begin position="117"/>
        <end position="139"/>
    </location>
</feature>
<sequence length="139" mass="13849">AVEVSITKVVDNAGSKTGNLAKGDVTDDTTPTLSGKATAGGVVKVYDNGILIGQTTVNANGDWSFTPGTALTNGVHNLTATVTTQAGGESAPTAIFDLTIDTIAPNKPGIDEAQDDVGAVQGPIGNGKHTDDTTPTLSG</sequence>
<feature type="non-terminal residue" evidence="3">
    <location>
        <position position="139"/>
    </location>
</feature>
<reference evidence="3" key="1">
    <citation type="submission" date="2020-12" db="EMBL/GenBank/DDBJ databases">
        <title>Generalized mutagenesis with transposon Tn5. A laboratory procedure for the identification of genes responsible for a bacterial phenotype and its regulation, illustrated with phenazine production in Pseudomonas chlororaphis.</title>
        <authorList>
            <person name="Muzio F."/>
            <person name="Sobrero P."/>
            <person name="Agaras B."/>
            <person name="Valverde C."/>
        </authorList>
    </citation>
    <scope>NUCLEOTIDE SEQUENCE</scope>
    <source>
        <strain evidence="3">SMMP3</strain>
    </source>
</reference>
<evidence type="ECO:0000256" key="1">
    <source>
        <dbReference type="SAM" id="MobiDB-lite"/>
    </source>
</evidence>
<dbReference type="RefSeq" id="WP_253219525.1">
    <property type="nucleotide sequence ID" value="NZ_JAEEFW010000005.1"/>
</dbReference>
<dbReference type="InterPro" id="IPR044016">
    <property type="entry name" value="Big_13"/>
</dbReference>
<feature type="non-terminal residue" evidence="3">
    <location>
        <position position="1"/>
    </location>
</feature>
<comment type="caution">
    <text evidence="3">The sequence shown here is derived from an EMBL/GenBank/DDBJ whole genome shotgun (WGS) entry which is preliminary data.</text>
</comment>
<dbReference type="Pfam" id="PF19077">
    <property type="entry name" value="Big_13"/>
    <property type="match status" value="1"/>
</dbReference>
<evidence type="ECO:0000313" key="3">
    <source>
        <dbReference type="EMBL" id="MBU4634014.1"/>
    </source>
</evidence>
<feature type="domain" description="Bacterial Ig-like" evidence="2">
    <location>
        <begin position="7"/>
        <end position="102"/>
    </location>
</feature>
<evidence type="ECO:0000259" key="2">
    <source>
        <dbReference type="Pfam" id="PF19077"/>
    </source>
</evidence>
<dbReference type="AlphaFoldDB" id="A0AAJ0ZL86"/>
<protein>
    <recommendedName>
        <fullName evidence="2">Bacterial Ig-like domain-containing protein</fullName>
    </recommendedName>
</protein>
<name>A0AAJ0ZL86_9PSED</name>
<organism evidence="3 4">
    <name type="scientific">Pseudomonas chlororaphis subsp. aurantiaca</name>
    <dbReference type="NCBI Taxonomy" id="86192"/>
    <lineage>
        <taxon>Bacteria</taxon>
        <taxon>Pseudomonadati</taxon>
        <taxon>Pseudomonadota</taxon>
        <taxon>Gammaproteobacteria</taxon>
        <taxon>Pseudomonadales</taxon>
        <taxon>Pseudomonadaceae</taxon>
        <taxon>Pseudomonas</taxon>
    </lineage>
</organism>
<accession>A0AAJ0ZL86</accession>
<dbReference type="Gene3D" id="3.30.420.430">
    <property type="match status" value="1"/>
</dbReference>
<evidence type="ECO:0000313" key="4">
    <source>
        <dbReference type="Proteomes" id="UP000787568"/>
    </source>
</evidence>
<dbReference type="EMBL" id="JAEEFW010000005">
    <property type="protein sequence ID" value="MBU4634014.1"/>
    <property type="molecule type" value="Genomic_DNA"/>
</dbReference>
<gene>
    <name evidence="3" type="ORF">I8747_14525</name>
</gene>